<organism evidence="2 3">
    <name type="scientific">Lichtheimia corymbifera JMRC:FSU:9682</name>
    <dbReference type="NCBI Taxonomy" id="1263082"/>
    <lineage>
        <taxon>Eukaryota</taxon>
        <taxon>Fungi</taxon>
        <taxon>Fungi incertae sedis</taxon>
        <taxon>Mucoromycota</taxon>
        <taxon>Mucoromycotina</taxon>
        <taxon>Mucoromycetes</taxon>
        <taxon>Mucorales</taxon>
        <taxon>Lichtheimiaceae</taxon>
        <taxon>Lichtheimia</taxon>
    </lineage>
</organism>
<comment type="caution">
    <text evidence="2">The sequence shown here is derived from an EMBL/GenBank/DDBJ whole genome shotgun (WGS) entry which is preliminary data.</text>
</comment>
<evidence type="ECO:0000313" key="3">
    <source>
        <dbReference type="Proteomes" id="UP000027586"/>
    </source>
</evidence>
<gene>
    <name evidence="2" type="ORF">LCOR_08256.1</name>
</gene>
<feature type="compositionally biased region" description="Basic residues" evidence="1">
    <location>
        <begin position="121"/>
        <end position="138"/>
    </location>
</feature>
<sequence length="223" mass="24968">MNDYRYRQPLPGLTSKRSKTPQPLFQTPYQFGRSSTGDHSSAVAMAREEALNKLCGSPKKLPPTRAYCPPSPSSSSSSSSSKARLPQHETHHPLYHHQRVEPPLYSSSSRNYKTSSNRSSAMHHHHHHYKQQHPRSSRPKAPLSSDDEDDDLPLIYTLSPPRSPLYPQQSPGLHPISQSLKKLSGGGGGAREQNRRRSQDDESSDDDGIPLADEMRSMMRVPK</sequence>
<reference evidence="2" key="1">
    <citation type="submission" date="2013-08" db="EMBL/GenBank/DDBJ databases">
        <title>Gene expansion shapes genome architecture in the human pathogen Lichtheimia corymbifera: an evolutionary genomics analysis in the ancient terrestrial Mucorales (Mucoromycotina).</title>
        <authorList>
            <person name="Schwartze V.U."/>
            <person name="Winter S."/>
            <person name="Shelest E."/>
            <person name="Marcet-Houben M."/>
            <person name="Horn F."/>
            <person name="Wehner S."/>
            <person name="Hoffmann K."/>
            <person name="Riege K."/>
            <person name="Sammeth M."/>
            <person name="Nowrousian M."/>
            <person name="Valiante V."/>
            <person name="Linde J."/>
            <person name="Jacobsen I.D."/>
            <person name="Marz M."/>
            <person name="Brakhage A.A."/>
            <person name="Gabaldon T."/>
            <person name="Bocker S."/>
            <person name="Voigt K."/>
        </authorList>
    </citation>
    <scope>NUCLEOTIDE SEQUENCE [LARGE SCALE GENOMIC DNA]</scope>
    <source>
        <strain evidence="2">FSU 9682</strain>
    </source>
</reference>
<dbReference type="AlphaFoldDB" id="A0A068S4U1"/>
<feature type="region of interest" description="Disordered" evidence="1">
    <location>
        <begin position="54"/>
        <end position="223"/>
    </location>
</feature>
<proteinExistence type="predicted"/>
<dbReference type="EMBL" id="CBTN010000045">
    <property type="protein sequence ID" value="CDH57299.1"/>
    <property type="molecule type" value="Genomic_DNA"/>
</dbReference>
<dbReference type="OrthoDB" id="2284781at2759"/>
<dbReference type="VEuPathDB" id="FungiDB:LCOR_08256.1"/>
<feature type="compositionally biased region" description="Low complexity" evidence="1">
    <location>
        <begin position="105"/>
        <end position="120"/>
    </location>
</feature>
<keyword evidence="3" id="KW-1185">Reference proteome</keyword>
<evidence type="ECO:0000313" key="2">
    <source>
        <dbReference type="EMBL" id="CDH57299.1"/>
    </source>
</evidence>
<protein>
    <submittedName>
        <fullName evidence="2">Uncharacterized protein</fullName>
    </submittedName>
</protein>
<feature type="region of interest" description="Disordered" evidence="1">
    <location>
        <begin position="1"/>
        <end position="42"/>
    </location>
</feature>
<name>A0A068S4U1_9FUNG</name>
<dbReference type="Proteomes" id="UP000027586">
    <property type="component" value="Unassembled WGS sequence"/>
</dbReference>
<feature type="compositionally biased region" description="Polar residues" evidence="1">
    <location>
        <begin position="20"/>
        <end position="39"/>
    </location>
</feature>
<evidence type="ECO:0000256" key="1">
    <source>
        <dbReference type="SAM" id="MobiDB-lite"/>
    </source>
</evidence>
<accession>A0A068S4U1</accession>